<dbReference type="RefSeq" id="XP_008794932.2">
    <property type="nucleotide sequence ID" value="XM_008796710.2"/>
</dbReference>
<dbReference type="GO" id="GO:0045910">
    <property type="term" value="P:negative regulation of DNA recombination"/>
    <property type="evidence" value="ECO:0007669"/>
    <property type="project" value="TreeGrafter"/>
</dbReference>
<feature type="domain" description="H15" evidence="5">
    <location>
        <begin position="1"/>
        <end position="64"/>
    </location>
</feature>
<dbReference type="InterPro" id="IPR005818">
    <property type="entry name" value="Histone_H1/H5_H15"/>
</dbReference>
<feature type="compositionally biased region" description="Basic residues" evidence="4">
    <location>
        <begin position="195"/>
        <end position="210"/>
    </location>
</feature>
<comment type="subcellular location">
    <subcellularLocation>
        <location evidence="1">Nucleus</location>
    </subcellularLocation>
</comment>
<dbReference type="SMART" id="SM00526">
    <property type="entry name" value="H15"/>
    <property type="match status" value="1"/>
</dbReference>
<evidence type="ECO:0000256" key="3">
    <source>
        <dbReference type="ARBA" id="ARBA00023242"/>
    </source>
</evidence>
<protein>
    <submittedName>
        <fullName evidence="7">HMG-Y-related protein A-like</fullName>
    </submittedName>
</protein>
<keyword evidence="2" id="KW-0238">DNA-binding</keyword>
<organism evidence="6 7">
    <name type="scientific">Phoenix dactylifera</name>
    <name type="common">Date palm</name>
    <dbReference type="NCBI Taxonomy" id="42345"/>
    <lineage>
        <taxon>Eukaryota</taxon>
        <taxon>Viridiplantae</taxon>
        <taxon>Streptophyta</taxon>
        <taxon>Embryophyta</taxon>
        <taxon>Tracheophyta</taxon>
        <taxon>Spermatophyta</taxon>
        <taxon>Magnoliopsida</taxon>
        <taxon>Liliopsida</taxon>
        <taxon>Arecaceae</taxon>
        <taxon>Coryphoideae</taxon>
        <taxon>Phoeniceae</taxon>
        <taxon>Phoenix</taxon>
    </lineage>
</organism>
<dbReference type="PROSITE" id="PS51504">
    <property type="entry name" value="H15"/>
    <property type="match status" value="1"/>
</dbReference>
<dbReference type="Pfam" id="PF00538">
    <property type="entry name" value="Linker_histone"/>
    <property type="match status" value="1"/>
</dbReference>
<proteinExistence type="predicted"/>
<dbReference type="GO" id="GO:0030261">
    <property type="term" value="P:chromosome condensation"/>
    <property type="evidence" value="ECO:0007669"/>
    <property type="project" value="TreeGrafter"/>
</dbReference>
<evidence type="ECO:0000313" key="6">
    <source>
        <dbReference type="Proteomes" id="UP000228380"/>
    </source>
</evidence>
<reference evidence="7" key="2">
    <citation type="submission" date="2025-08" db="UniProtKB">
        <authorList>
            <consortium name="RefSeq"/>
        </authorList>
    </citation>
    <scope>IDENTIFICATION</scope>
    <source>
        <tissue evidence="7">Young leaves</tissue>
    </source>
</reference>
<feature type="region of interest" description="Disordered" evidence="4">
    <location>
        <begin position="124"/>
        <end position="220"/>
    </location>
</feature>
<dbReference type="GO" id="GO:0000786">
    <property type="term" value="C:nucleosome"/>
    <property type="evidence" value="ECO:0007669"/>
    <property type="project" value="InterPro"/>
</dbReference>
<name>A0A8B7CA50_PHODC</name>
<feature type="region of interest" description="Disordered" evidence="4">
    <location>
        <begin position="67"/>
        <end position="107"/>
    </location>
</feature>
<dbReference type="GO" id="GO:0006334">
    <property type="term" value="P:nucleosome assembly"/>
    <property type="evidence" value="ECO:0007669"/>
    <property type="project" value="InterPro"/>
</dbReference>
<dbReference type="InterPro" id="IPR036388">
    <property type="entry name" value="WH-like_DNA-bd_sf"/>
</dbReference>
<evidence type="ECO:0000256" key="2">
    <source>
        <dbReference type="ARBA" id="ARBA00023125"/>
    </source>
</evidence>
<dbReference type="GeneID" id="103710811"/>
<dbReference type="PANTHER" id="PTHR11467">
    <property type="entry name" value="HISTONE H1"/>
    <property type="match status" value="1"/>
</dbReference>
<dbReference type="AlphaFoldDB" id="A0A8B7CA50"/>
<dbReference type="GO" id="GO:0005730">
    <property type="term" value="C:nucleolus"/>
    <property type="evidence" value="ECO:0007669"/>
    <property type="project" value="TreeGrafter"/>
</dbReference>
<evidence type="ECO:0000313" key="7">
    <source>
        <dbReference type="RefSeq" id="XP_008794932.2"/>
    </source>
</evidence>
<reference evidence="6" key="1">
    <citation type="journal article" date="2019" name="Nat. Commun.">
        <title>Genome-wide association mapping of date palm fruit traits.</title>
        <authorList>
            <person name="Hazzouri K.M."/>
            <person name="Gros-Balthazard M."/>
            <person name="Flowers J.M."/>
            <person name="Copetti D."/>
            <person name="Lemansour A."/>
            <person name="Lebrun M."/>
            <person name="Masmoudi K."/>
            <person name="Ferrand S."/>
            <person name="Dhar M.I."/>
            <person name="Fresquez Z.A."/>
            <person name="Rosas U."/>
            <person name="Zhang J."/>
            <person name="Talag J."/>
            <person name="Lee S."/>
            <person name="Kudrna D."/>
            <person name="Powell R.F."/>
            <person name="Leitch I.J."/>
            <person name="Krueger R.R."/>
            <person name="Wing R.A."/>
            <person name="Amiri K.M.A."/>
            <person name="Purugganan M.D."/>
        </authorList>
    </citation>
    <scope>NUCLEOTIDE SEQUENCE [LARGE SCALE GENOMIC DNA]</scope>
    <source>
        <strain evidence="6">cv. Khalas</strain>
    </source>
</reference>
<dbReference type="PANTHER" id="PTHR11467:SF109">
    <property type="entry name" value="H15 DOMAIN-CONTAINING PROTEIN"/>
    <property type="match status" value="1"/>
</dbReference>
<dbReference type="Proteomes" id="UP000228380">
    <property type="component" value="Chromosome 2"/>
</dbReference>
<dbReference type="KEGG" id="pda:103710811"/>
<feature type="compositionally biased region" description="Basic and acidic residues" evidence="4">
    <location>
        <begin position="88"/>
        <end position="104"/>
    </location>
</feature>
<evidence type="ECO:0000259" key="5">
    <source>
        <dbReference type="PROSITE" id="PS51504"/>
    </source>
</evidence>
<feature type="compositionally biased region" description="Basic and acidic residues" evidence="4">
    <location>
        <begin position="161"/>
        <end position="170"/>
    </location>
</feature>
<dbReference type="GO" id="GO:0031492">
    <property type="term" value="F:nucleosomal DNA binding"/>
    <property type="evidence" value="ECO:0007669"/>
    <property type="project" value="TreeGrafter"/>
</dbReference>
<dbReference type="InterPro" id="IPR036390">
    <property type="entry name" value="WH_DNA-bd_sf"/>
</dbReference>
<feature type="compositionally biased region" description="Polar residues" evidence="4">
    <location>
        <begin position="211"/>
        <end position="220"/>
    </location>
</feature>
<dbReference type="Gene3D" id="1.10.10.10">
    <property type="entry name" value="Winged helix-like DNA-binding domain superfamily/Winged helix DNA-binding domain"/>
    <property type="match status" value="1"/>
</dbReference>
<evidence type="ECO:0000256" key="4">
    <source>
        <dbReference type="SAM" id="MobiDB-lite"/>
    </source>
</evidence>
<evidence type="ECO:0000256" key="1">
    <source>
        <dbReference type="ARBA" id="ARBA00004123"/>
    </source>
</evidence>
<dbReference type="OrthoDB" id="1110759at2759"/>
<sequence length="220" mass="23301">MIGAAIRCLAEEGGSTMAAISHYIRSNYDDIPDGHDRLLPYYLGKLTAQGEFVMTAPGRFLVADAAAAPGGSSKPMHDNDEDSTQPKPDAHEGDVVEPESKADQVDGDVESSGFVLALPWEAPPVTLPAPANKGGHHEARPAPRRRGRPPKVCPNAGGMAQDKEGGNDGKDEQDEPEPTPTQAEDAGEDSPSSSPRRRGRGRPPKSKRNCQSKPTVQGHA</sequence>
<accession>A0A8B7CA50</accession>
<dbReference type="GO" id="GO:0003690">
    <property type="term" value="F:double-stranded DNA binding"/>
    <property type="evidence" value="ECO:0007669"/>
    <property type="project" value="TreeGrafter"/>
</dbReference>
<keyword evidence="3" id="KW-0539">Nucleus</keyword>
<keyword evidence="6" id="KW-1185">Reference proteome</keyword>
<gene>
    <name evidence="7" type="primary">LOC103710811</name>
</gene>
<dbReference type="SUPFAM" id="SSF46785">
    <property type="entry name" value="Winged helix' DNA-binding domain"/>
    <property type="match status" value="1"/>
</dbReference>